<evidence type="ECO:0000256" key="4">
    <source>
        <dbReference type="PROSITE-ProRule" id="PRU00335"/>
    </source>
</evidence>
<dbReference type="PANTHER" id="PTHR47506">
    <property type="entry name" value="TRANSCRIPTIONAL REGULATORY PROTEIN"/>
    <property type="match status" value="1"/>
</dbReference>
<evidence type="ECO:0000256" key="2">
    <source>
        <dbReference type="ARBA" id="ARBA00023125"/>
    </source>
</evidence>
<evidence type="ECO:0000313" key="6">
    <source>
        <dbReference type="EMBL" id="MER6906611.1"/>
    </source>
</evidence>
<organism evidence="6 7">
    <name type="scientific">Streptomyces flaveolus</name>
    <dbReference type="NCBI Taxonomy" id="67297"/>
    <lineage>
        <taxon>Bacteria</taxon>
        <taxon>Bacillati</taxon>
        <taxon>Actinomycetota</taxon>
        <taxon>Actinomycetes</taxon>
        <taxon>Kitasatosporales</taxon>
        <taxon>Streptomycetaceae</taxon>
        <taxon>Streptomyces</taxon>
    </lineage>
</organism>
<accession>A0ABV1VJD7</accession>
<dbReference type="InterPro" id="IPR001647">
    <property type="entry name" value="HTH_TetR"/>
</dbReference>
<proteinExistence type="predicted"/>
<keyword evidence="7" id="KW-1185">Reference proteome</keyword>
<sequence>MRYGKEHKQATRERIVQVAGRRFKRDGIDGSGLSALMADAGLTNGAFYKHFSSKEDLVANVLADQLRKQLESVDGVPVGREGVEQFVRHYLSPEHRDHRDHGCPSAALLDEIGRLADTTKQVYSDGLTAVIDALSGRLSPGQPQVPRSATLAVFAMMIGAVQLSRALVDRELGDEVLTRAAENALTLLDAAAEPHPECD</sequence>
<feature type="DNA-binding region" description="H-T-H motif" evidence="4">
    <location>
        <begin position="32"/>
        <end position="51"/>
    </location>
</feature>
<dbReference type="InterPro" id="IPR009057">
    <property type="entry name" value="Homeodomain-like_sf"/>
</dbReference>
<dbReference type="EMBL" id="JBEPCV010000023">
    <property type="protein sequence ID" value="MER6906611.1"/>
    <property type="molecule type" value="Genomic_DNA"/>
</dbReference>
<evidence type="ECO:0000259" key="5">
    <source>
        <dbReference type="PROSITE" id="PS50977"/>
    </source>
</evidence>
<evidence type="ECO:0000313" key="7">
    <source>
        <dbReference type="Proteomes" id="UP001490330"/>
    </source>
</evidence>
<dbReference type="SUPFAM" id="SSF48498">
    <property type="entry name" value="Tetracyclin repressor-like, C-terminal domain"/>
    <property type="match status" value="1"/>
</dbReference>
<reference evidence="6 7" key="1">
    <citation type="submission" date="2024-06" db="EMBL/GenBank/DDBJ databases">
        <title>The Natural Products Discovery Center: Release of the First 8490 Sequenced Strains for Exploring Actinobacteria Biosynthetic Diversity.</title>
        <authorList>
            <person name="Kalkreuter E."/>
            <person name="Kautsar S.A."/>
            <person name="Yang D."/>
            <person name="Bader C.D."/>
            <person name="Teijaro C.N."/>
            <person name="Fluegel L."/>
            <person name="Davis C.M."/>
            <person name="Simpson J.R."/>
            <person name="Lauterbach L."/>
            <person name="Steele A.D."/>
            <person name="Gui C."/>
            <person name="Meng S."/>
            <person name="Li G."/>
            <person name="Viehrig K."/>
            <person name="Ye F."/>
            <person name="Su P."/>
            <person name="Kiefer A.F."/>
            <person name="Nichols A."/>
            <person name="Cepeda A.J."/>
            <person name="Yan W."/>
            <person name="Fan B."/>
            <person name="Jiang Y."/>
            <person name="Adhikari A."/>
            <person name="Zheng C.-J."/>
            <person name="Schuster L."/>
            <person name="Cowan T.M."/>
            <person name="Smanski M.J."/>
            <person name="Chevrette M.G."/>
            <person name="De Carvalho L.P.S."/>
            <person name="Shen B."/>
        </authorList>
    </citation>
    <scope>NUCLEOTIDE SEQUENCE [LARGE SCALE GENOMIC DNA]</scope>
    <source>
        <strain evidence="6 7">NPDC000632</strain>
    </source>
</reference>
<dbReference type="Gene3D" id="1.10.357.10">
    <property type="entry name" value="Tetracycline Repressor, domain 2"/>
    <property type="match status" value="1"/>
</dbReference>
<keyword evidence="1" id="KW-0805">Transcription regulation</keyword>
<dbReference type="PROSITE" id="PS50977">
    <property type="entry name" value="HTH_TETR_2"/>
    <property type="match status" value="1"/>
</dbReference>
<dbReference type="SUPFAM" id="SSF46689">
    <property type="entry name" value="Homeodomain-like"/>
    <property type="match status" value="1"/>
</dbReference>
<evidence type="ECO:0000256" key="3">
    <source>
        <dbReference type="ARBA" id="ARBA00023163"/>
    </source>
</evidence>
<dbReference type="PRINTS" id="PR00455">
    <property type="entry name" value="HTHTETR"/>
</dbReference>
<comment type="caution">
    <text evidence="6">The sequence shown here is derived from an EMBL/GenBank/DDBJ whole genome shotgun (WGS) entry which is preliminary data.</text>
</comment>
<dbReference type="Pfam" id="PF00440">
    <property type="entry name" value="TetR_N"/>
    <property type="match status" value="1"/>
</dbReference>
<dbReference type="Gene3D" id="1.10.10.60">
    <property type="entry name" value="Homeodomain-like"/>
    <property type="match status" value="1"/>
</dbReference>
<gene>
    <name evidence="6" type="ORF">ABT322_23295</name>
</gene>
<dbReference type="Proteomes" id="UP001490330">
    <property type="component" value="Unassembled WGS sequence"/>
</dbReference>
<name>A0ABV1VJD7_9ACTN</name>
<dbReference type="PANTHER" id="PTHR47506:SF7">
    <property type="entry name" value="TRANSCRIPTIONAL REGULATORY PROTEIN"/>
    <property type="match status" value="1"/>
</dbReference>
<keyword evidence="2 4" id="KW-0238">DNA-binding</keyword>
<dbReference type="InterPro" id="IPR036271">
    <property type="entry name" value="Tet_transcr_reg_TetR-rel_C_sf"/>
</dbReference>
<evidence type="ECO:0000256" key="1">
    <source>
        <dbReference type="ARBA" id="ARBA00023015"/>
    </source>
</evidence>
<dbReference type="RefSeq" id="WP_350721490.1">
    <property type="nucleotide sequence ID" value="NZ_JBEPCO010000026.1"/>
</dbReference>
<keyword evidence="3" id="KW-0804">Transcription</keyword>
<feature type="domain" description="HTH tetR-type" evidence="5">
    <location>
        <begin position="9"/>
        <end position="69"/>
    </location>
</feature>
<protein>
    <submittedName>
        <fullName evidence="6">TetR/AcrR family transcriptional regulator</fullName>
    </submittedName>
</protein>